<dbReference type="InterPro" id="IPR058240">
    <property type="entry name" value="rSAM_sf"/>
</dbReference>
<dbReference type="OrthoDB" id="9801120at2"/>
<comment type="cofactor">
    <cofactor evidence="1">
        <name>[4Fe-4S] cluster</name>
        <dbReference type="ChEBI" id="CHEBI:49883"/>
    </cofactor>
</comment>
<dbReference type="InterPro" id="IPR010722">
    <property type="entry name" value="BATS_dom"/>
</dbReference>
<organism evidence="8 9">
    <name type="scientific">Desulfotomaculum copahuensis</name>
    <dbReference type="NCBI Taxonomy" id="1838280"/>
    <lineage>
        <taxon>Bacteria</taxon>
        <taxon>Bacillati</taxon>
        <taxon>Bacillota</taxon>
        <taxon>Clostridia</taxon>
        <taxon>Eubacteriales</taxon>
        <taxon>Desulfotomaculaceae</taxon>
        <taxon>Desulfotomaculum</taxon>
    </lineage>
</organism>
<dbReference type="Pfam" id="PF04055">
    <property type="entry name" value="Radical_SAM"/>
    <property type="match status" value="1"/>
</dbReference>
<dbReference type="AlphaFoldDB" id="A0A1B7LB15"/>
<dbReference type="GO" id="GO:0003824">
    <property type="term" value="F:catalytic activity"/>
    <property type="evidence" value="ECO:0007669"/>
    <property type="project" value="InterPro"/>
</dbReference>
<evidence type="ECO:0000256" key="3">
    <source>
        <dbReference type="ARBA" id="ARBA00022691"/>
    </source>
</evidence>
<evidence type="ECO:0000256" key="2">
    <source>
        <dbReference type="ARBA" id="ARBA00022485"/>
    </source>
</evidence>
<dbReference type="SMART" id="SM00876">
    <property type="entry name" value="BATS"/>
    <property type="match status" value="1"/>
</dbReference>
<dbReference type="Pfam" id="PF06968">
    <property type="entry name" value="BATS"/>
    <property type="match status" value="1"/>
</dbReference>
<name>A0A1B7LB15_9FIRM</name>
<dbReference type="NCBIfam" id="TIGR03955">
    <property type="entry name" value="rSAM_HydG"/>
    <property type="match status" value="1"/>
</dbReference>
<sequence>MSFLEKYQNEFAEYDKLDHDFIDDDKIWAQLNKWENPSRGDVRSVLKKAEQCVRLDPEETAILLQNRDEATIQEMYELAHQLKEEVYGDRIVFFAPLYISDECANNCKYCGFRSSNKAVHRKTLSMDEIEQEVRVMIGEGQKRTVLVYGESPKTEADFICETIKKVYSVKTQHGEIRRANINCAPLTVDELKKLKAVGIGTFQVFQETYHHPTYREMHPEGTIKGHYRWRLYCMDRAQQAGVDDNGIGVLFGLYDWRFEVMGLLYHTIHLEETFNGVGPHTISFPRINPATGTPFSEHPEYAVSDSDFKKLVAVLRLSVPYTGMICTAREPEEVRREVLPLGVSQIDAGTRIGVGAYTQSKRANELPDKEQFSIGDSRTLDDVVKEICDMHCIPSFCTACYRAGRTGEQFMKVAKSRFVHNFCVPNAIFTLKEYLLDYASGKTRLRGEETLKQHIEQFKGEPVYDTILKNLKRIESGERDLRL</sequence>
<dbReference type="InterPro" id="IPR024007">
    <property type="entry name" value="FeFe-hyd_mat_HydG"/>
</dbReference>
<dbReference type="SFLD" id="SFLDG01060">
    <property type="entry name" value="BATS_domain_containing"/>
    <property type="match status" value="1"/>
</dbReference>
<dbReference type="STRING" id="1838280.A6M21_15665"/>
<keyword evidence="2" id="KW-0004">4Fe-4S</keyword>
<keyword evidence="4" id="KW-0479">Metal-binding</keyword>
<evidence type="ECO:0000259" key="7">
    <source>
        <dbReference type="PROSITE" id="PS51918"/>
    </source>
</evidence>
<dbReference type="GO" id="GO:0046872">
    <property type="term" value="F:metal ion binding"/>
    <property type="evidence" value="ECO:0007669"/>
    <property type="project" value="UniProtKB-KW"/>
</dbReference>
<dbReference type="SFLD" id="SFLDF00319">
    <property type="entry name" value="Fe_hydrogenase_maturase_(HydG"/>
    <property type="match status" value="1"/>
</dbReference>
<protein>
    <submittedName>
        <fullName evidence="8">[FeFe] hydrogenase H-cluster radical SAM maturase HydG</fullName>
    </submittedName>
</protein>
<evidence type="ECO:0000256" key="1">
    <source>
        <dbReference type="ARBA" id="ARBA00001966"/>
    </source>
</evidence>
<evidence type="ECO:0000256" key="4">
    <source>
        <dbReference type="ARBA" id="ARBA00022723"/>
    </source>
</evidence>
<comment type="caution">
    <text evidence="8">The sequence shown here is derived from an EMBL/GenBank/DDBJ whole genome shotgun (WGS) entry which is preliminary data.</text>
</comment>
<evidence type="ECO:0000256" key="6">
    <source>
        <dbReference type="ARBA" id="ARBA00023014"/>
    </source>
</evidence>
<evidence type="ECO:0000313" key="9">
    <source>
        <dbReference type="Proteomes" id="UP000078532"/>
    </source>
</evidence>
<dbReference type="Gene3D" id="3.20.20.70">
    <property type="entry name" value="Aldolase class I"/>
    <property type="match status" value="1"/>
</dbReference>
<dbReference type="InterPro" id="IPR013785">
    <property type="entry name" value="Aldolase_TIM"/>
</dbReference>
<dbReference type="SFLD" id="SFLDG01081">
    <property type="entry name" value="cleavage_of_the_Ca-Cb_bond_in"/>
    <property type="match status" value="1"/>
</dbReference>
<dbReference type="PROSITE" id="PS51918">
    <property type="entry name" value="RADICAL_SAM"/>
    <property type="match status" value="1"/>
</dbReference>
<proteinExistence type="predicted"/>
<dbReference type="PANTHER" id="PTHR43583:SF2">
    <property type="entry name" value="THIAZOLE BIOSYNTHESIS PROTEIN"/>
    <property type="match status" value="1"/>
</dbReference>
<dbReference type="InterPro" id="IPR034428">
    <property type="entry name" value="ThiH/NoCL/HydG-like"/>
</dbReference>
<gene>
    <name evidence="8" type="ORF">A6M21_15665</name>
</gene>
<dbReference type="RefSeq" id="WP_066671241.1">
    <property type="nucleotide sequence ID" value="NZ_LYVF01000193.1"/>
</dbReference>
<feature type="domain" description="Radical SAM core" evidence="7">
    <location>
        <begin position="87"/>
        <end position="321"/>
    </location>
</feature>
<dbReference type="GO" id="GO:0042364">
    <property type="term" value="P:water-soluble vitamin biosynthetic process"/>
    <property type="evidence" value="ECO:0007669"/>
    <property type="project" value="UniProtKB-ARBA"/>
</dbReference>
<dbReference type="EMBL" id="LYVF01000193">
    <property type="protein sequence ID" value="OAT79532.1"/>
    <property type="molecule type" value="Genomic_DNA"/>
</dbReference>
<dbReference type="SFLD" id="SFLDS00029">
    <property type="entry name" value="Radical_SAM"/>
    <property type="match status" value="1"/>
</dbReference>
<evidence type="ECO:0000313" key="8">
    <source>
        <dbReference type="EMBL" id="OAT79532.1"/>
    </source>
</evidence>
<dbReference type="CDD" id="cd01335">
    <property type="entry name" value="Radical_SAM"/>
    <property type="match status" value="1"/>
</dbReference>
<reference evidence="8 9" key="1">
    <citation type="submission" date="2016-04" db="EMBL/GenBank/DDBJ databases">
        <authorList>
            <person name="Evans L.H."/>
            <person name="Alamgir A."/>
            <person name="Owens N."/>
            <person name="Weber N.D."/>
            <person name="Virtaneva K."/>
            <person name="Barbian K."/>
            <person name="Babar A."/>
            <person name="Rosenke K."/>
        </authorList>
    </citation>
    <scope>NUCLEOTIDE SEQUENCE [LARGE SCALE GENOMIC DNA]</scope>
    <source>
        <strain evidence="8 9">LMa1</strain>
    </source>
</reference>
<keyword evidence="3" id="KW-0949">S-adenosyl-L-methionine</keyword>
<dbReference type="SUPFAM" id="SSF102114">
    <property type="entry name" value="Radical SAM enzymes"/>
    <property type="match status" value="1"/>
</dbReference>
<keyword evidence="6" id="KW-0411">Iron-sulfur</keyword>
<dbReference type="PANTHER" id="PTHR43583">
    <property type="entry name" value="2-IMINOACETATE SYNTHASE"/>
    <property type="match status" value="1"/>
</dbReference>
<keyword evidence="5" id="KW-0408">Iron</keyword>
<evidence type="ECO:0000256" key="5">
    <source>
        <dbReference type="ARBA" id="ARBA00023004"/>
    </source>
</evidence>
<accession>A0A1B7LB15</accession>
<dbReference type="Proteomes" id="UP000078532">
    <property type="component" value="Unassembled WGS sequence"/>
</dbReference>
<dbReference type="InterPro" id="IPR007197">
    <property type="entry name" value="rSAM"/>
</dbReference>
<keyword evidence="9" id="KW-1185">Reference proteome</keyword>
<dbReference type="GO" id="GO:0051539">
    <property type="term" value="F:4 iron, 4 sulfur cluster binding"/>
    <property type="evidence" value="ECO:0007669"/>
    <property type="project" value="UniProtKB-KW"/>
</dbReference>
<dbReference type="GO" id="GO:0044272">
    <property type="term" value="P:sulfur compound biosynthetic process"/>
    <property type="evidence" value="ECO:0007669"/>
    <property type="project" value="UniProtKB-ARBA"/>
</dbReference>